<evidence type="ECO:0000313" key="2">
    <source>
        <dbReference type="Proteomes" id="UP001156627"/>
    </source>
</evidence>
<proteinExistence type="predicted"/>
<dbReference type="EMBL" id="BSOA01000003">
    <property type="protein sequence ID" value="GLQ87233.1"/>
    <property type="molecule type" value="Genomic_DNA"/>
</dbReference>
<gene>
    <name evidence="1" type="ORF">GCM10007898_07990</name>
</gene>
<dbReference type="RefSeq" id="WP_284330660.1">
    <property type="nucleotide sequence ID" value="NZ_BSOA01000003.1"/>
</dbReference>
<evidence type="ECO:0000313" key="1">
    <source>
        <dbReference type="EMBL" id="GLQ87233.1"/>
    </source>
</evidence>
<reference evidence="2" key="1">
    <citation type="journal article" date="2019" name="Int. J. Syst. Evol. Microbiol.">
        <title>The Global Catalogue of Microorganisms (GCM) 10K type strain sequencing project: providing services to taxonomists for standard genome sequencing and annotation.</title>
        <authorList>
            <consortium name="The Broad Institute Genomics Platform"/>
            <consortium name="The Broad Institute Genome Sequencing Center for Infectious Disease"/>
            <person name="Wu L."/>
            <person name="Ma J."/>
        </authorList>
    </citation>
    <scope>NUCLEOTIDE SEQUENCE [LARGE SCALE GENOMIC DNA]</scope>
    <source>
        <strain evidence="2">NBRC 111981</strain>
    </source>
</reference>
<comment type="caution">
    <text evidence="1">The sequence shown here is derived from an EMBL/GenBank/DDBJ whole genome shotgun (WGS) entry which is preliminary data.</text>
</comment>
<protein>
    <submittedName>
        <fullName evidence="1">Uncharacterized protein</fullName>
    </submittedName>
</protein>
<accession>A0ABQ5X859</accession>
<keyword evidence="2" id="KW-1185">Reference proteome</keyword>
<dbReference type="Proteomes" id="UP001156627">
    <property type="component" value="Unassembled WGS sequence"/>
</dbReference>
<sequence>MSEEEMIEIVKRNEDICSAMLGAMKALEYGVRTLIAVHPDPVLLNHTWQDLLSDIPDHHQDTSVSNPGIFNATMSAMLATLTLQIERAARP</sequence>
<organism evidence="1 2">
    <name type="scientific">Dyella flagellata</name>
    <dbReference type="NCBI Taxonomy" id="1867833"/>
    <lineage>
        <taxon>Bacteria</taxon>
        <taxon>Pseudomonadati</taxon>
        <taxon>Pseudomonadota</taxon>
        <taxon>Gammaproteobacteria</taxon>
        <taxon>Lysobacterales</taxon>
        <taxon>Rhodanobacteraceae</taxon>
        <taxon>Dyella</taxon>
    </lineage>
</organism>
<name>A0ABQ5X859_9GAMM</name>